<dbReference type="CDD" id="cd08916">
    <property type="entry name" value="TrHb3_P"/>
    <property type="match status" value="1"/>
</dbReference>
<dbReference type="OrthoDB" id="25954at2"/>
<dbReference type="InterPro" id="IPR009050">
    <property type="entry name" value="Globin-like_sf"/>
</dbReference>
<evidence type="ECO:0000313" key="1">
    <source>
        <dbReference type="EMBL" id="TYP97360.1"/>
    </source>
</evidence>
<dbReference type="SUPFAM" id="SSF46458">
    <property type="entry name" value="Globin-like"/>
    <property type="match status" value="1"/>
</dbReference>
<evidence type="ECO:0000313" key="2">
    <source>
        <dbReference type="Proteomes" id="UP000323136"/>
    </source>
</evidence>
<dbReference type="GO" id="GO:0019825">
    <property type="term" value="F:oxygen binding"/>
    <property type="evidence" value="ECO:0007669"/>
    <property type="project" value="InterPro"/>
</dbReference>
<sequence>MKSDITSREDILLIITKFYDQLIDDDTMYPFFKEFVQQKTLAHHLDVITDFWQDILFDTTTYKSNVLQKHVDKNVFIAFKKEHFSIWLQYLFSTIDIHFSGLKSELMKNRAQSIATVMQLKMNLYN</sequence>
<reference evidence="1 2" key="1">
    <citation type="submission" date="2019-07" db="EMBL/GenBank/DDBJ databases">
        <title>Genomic Encyclopedia of Type Strains, Phase IV (KMG-IV): sequencing the most valuable type-strain genomes for metagenomic binning, comparative biology and taxonomic classification.</title>
        <authorList>
            <person name="Goeker M."/>
        </authorList>
    </citation>
    <scope>NUCLEOTIDE SEQUENCE [LARGE SCALE GENOMIC DNA]</scope>
    <source>
        <strain evidence="1 2">DSM 18961</strain>
    </source>
</reference>
<dbReference type="EMBL" id="VNIA01000004">
    <property type="protein sequence ID" value="TYP97360.1"/>
    <property type="molecule type" value="Genomic_DNA"/>
</dbReference>
<accession>A0A5S5DN36</accession>
<proteinExistence type="predicted"/>
<comment type="caution">
    <text evidence="1">The sequence shown here is derived from an EMBL/GenBank/DDBJ whole genome shotgun (WGS) entry which is preliminary data.</text>
</comment>
<organism evidence="1 2">
    <name type="scientific">Tenacibaculum adriaticum</name>
    <dbReference type="NCBI Taxonomy" id="413713"/>
    <lineage>
        <taxon>Bacteria</taxon>
        <taxon>Pseudomonadati</taxon>
        <taxon>Bacteroidota</taxon>
        <taxon>Flavobacteriia</taxon>
        <taxon>Flavobacteriales</taxon>
        <taxon>Flavobacteriaceae</taxon>
        <taxon>Tenacibaculum</taxon>
    </lineage>
</organism>
<name>A0A5S5DN36_9FLAO</name>
<dbReference type="GO" id="GO:0020037">
    <property type="term" value="F:heme binding"/>
    <property type="evidence" value="ECO:0007669"/>
    <property type="project" value="InterPro"/>
</dbReference>
<dbReference type="Proteomes" id="UP000323136">
    <property type="component" value="Unassembled WGS sequence"/>
</dbReference>
<dbReference type="Gene3D" id="1.10.490.10">
    <property type="entry name" value="Globins"/>
    <property type="match status" value="1"/>
</dbReference>
<dbReference type="AlphaFoldDB" id="A0A5S5DN36"/>
<dbReference type="InterPro" id="IPR012292">
    <property type="entry name" value="Globin/Proto"/>
</dbReference>
<gene>
    <name evidence="1" type="ORF">C7447_10444</name>
</gene>
<keyword evidence="2" id="KW-1185">Reference proteome</keyword>
<protein>
    <submittedName>
        <fullName evidence="1">Hemoglobin</fullName>
    </submittedName>
</protein>
<dbReference type="RefSeq" id="WP_148870714.1">
    <property type="nucleotide sequence ID" value="NZ_VNIA01000004.1"/>
</dbReference>